<dbReference type="GO" id="GO:0035485">
    <property type="term" value="F:adenine/guanine mispair binding"/>
    <property type="evidence" value="ECO:0007669"/>
    <property type="project" value="TreeGrafter"/>
</dbReference>
<evidence type="ECO:0000256" key="5">
    <source>
        <dbReference type="ARBA" id="ARBA00022801"/>
    </source>
</evidence>
<dbReference type="GO" id="GO:0008933">
    <property type="term" value="F:peptidoglycan lytic transglycosylase activity"/>
    <property type="evidence" value="ECO:0007669"/>
    <property type="project" value="InterPro"/>
</dbReference>
<dbReference type="InterPro" id="IPR044298">
    <property type="entry name" value="MIG/MutY"/>
</dbReference>
<keyword evidence="6" id="KW-0408">Iron</keyword>
<keyword evidence="4" id="KW-0227">DNA damage</keyword>
<evidence type="ECO:0000259" key="10">
    <source>
        <dbReference type="SMART" id="SM00478"/>
    </source>
</evidence>
<dbReference type="GO" id="GO:0000701">
    <property type="term" value="F:purine-specific mismatch base pair DNA N-glycosylase activity"/>
    <property type="evidence" value="ECO:0007669"/>
    <property type="project" value="TreeGrafter"/>
</dbReference>
<dbReference type="GO" id="GO:0051536">
    <property type="term" value="F:iron-sulfur cluster binding"/>
    <property type="evidence" value="ECO:0007669"/>
    <property type="project" value="UniProtKB-KW"/>
</dbReference>
<keyword evidence="8" id="KW-0234">DNA repair</keyword>
<dbReference type="InterPro" id="IPR008258">
    <property type="entry name" value="Transglycosylase_SLT_dom_1"/>
</dbReference>
<dbReference type="PANTHER" id="PTHR42944:SF1">
    <property type="entry name" value="ADENINE DNA GLYCOSYLASE"/>
    <property type="match status" value="1"/>
</dbReference>
<keyword evidence="3" id="KW-0479">Metal-binding</keyword>
<dbReference type="InterPro" id="IPR023346">
    <property type="entry name" value="Lysozyme-like_dom_sf"/>
</dbReference>
<dbReference type="PANTHER" id="PTHR42944">
    <property type="entry name" value="ADENINE DNA GLYCOSYLASE"/>
    <property type="match status" value="1"/>
</dbReference>
<dbReference type="Pfam" id="PF11873">
    <property type="entry name" value="Mltc_N"/>
    <property type="match status" value="1"/>
</dbReference>
<dbReference type="InterPro" id="IPR003265">
    <property type="entry name" value="HhH-GPD_domain"/>
</dbReference>
<dbReference type="GO" id="GO:0032357">
    <property type="term" value="F:oxidized purine DNA binding"/>
    <property type="evidence" value="ECO:0007669"/>
    <property type="project" value="TreeGrafter"/>
</dbReference>
<dbReference type="Proteomes" id="UP000092445">
    <property type="component" value="Unassembled WGS sequence"/>
</dbReference>
<keyword evidence="7" id="KW-0411">Iron-sulfur</keyword>
<evidence type="ECO:0000256" key="1">
    <source>
        <dbReference type="ARBA" id="ARBA00001966"/>
    </source>
</evidence>
<dbReference type="STRING" id="7398.A0A1A9Z104"/>
<keyword evidence="5" id="KW-0378">Hydrolase</keyword>
<dbReference type="Gene3D" id="1.10.530.10">
    <property type="match status" value="1"/>
</dbReference>
<dbReference type="CDD" id="cd00056">
    <property type="entry name" value="ENDO3c"/>
    <property type="match status" value="1"/>
</dbReference>
<dbReference type="InterPro" id="IPR000189">
    <property type="entry name" value="Transglyc_AS"/>
</dbReference>
<protein>
    <recommendedName>
        <fullName evidence="10">HhH-GPD domain-containing protein</fullName>
    </recommendedName>
</protein>
<comment type="cofactor">
    <cofactor evidence="1">
        <name>[4Fe-4S] cluster</name>
        <dbReference type="ChEBI" id="CHEBI:49883"/>
    </cofactor>
</comment>
<dbReference type="GO" id="GO:0006284">
    <property type="term" value="P:base-excision repair"/>
    <property type="evidence" value="ECO:0007669"/>
    <property type="project" value="InterPro"/>
</dbReference>
<accession>A0A1A9Z104</accession>
<dbReference type="EnsemblMetazoa" id="GPAI000641-RA">
    <property type="protein sequence ID" value="GPAI000641-PA"/>
    <property type="gene ID" value="GPAI000641"/>
</dbReference>
<feature type="domain" description="HhH-GPD" evidence="10">
    <location>
        <begin position="1"/>
        <end position="140"/>
    </location>
</feature>
<reference evidence="12" key="1">
    <citation type="submission" date="2014-03" db="EMBL/GenBank/DDBJ databases">
        <authorList>
            <person name="Aksoy S."/>
            <person name="Warren W."/>
            <person name="Wilson R.K."/>
        </authorList>
    </citation>
    <scope>NUCLEOTIDE SEQUENCE [LARGE SCALE GENOMIC DNA]</scope>
    <source>
        <strain evidence="12">IAEA</strain>
    </source>
</reference>
<dbReference type="PROSITE" id="PS00922">
    <property type="entry name" value="TRANSGLYCOSYLASE"/>
    <property type="match status" value="1"/>
</dbReference>
<dbReference type="GO" id="GO:0006298">
    <property type="term" value="P:mismatch repair"/>
    <property type="evidence" value="ECO:0007669"/>
    <property type="project" value="TreeGrafter"/>
</dbReference>
<dbReference type="VEuPathDB" id="VectorBase:GPAI000641"/>
<dbReference type="CDD" id="cd16893">
    <property type="entry name" value="LT_MltC_MltE"/>
    <property type="match status" value="1"/>
</dbReference>
<evidence type="ECO:0000256" key="4">
    <source>
        <dbReference type="ARBA" id="ARBA00022763"/>
    </source>
</evidence>
<evidence type="ECO:0000256" key="3">
    <source>
        <dbReference type="ARBA" id="ARBA00022723"/>
    </source>
</evidence>
<dbReference type="SUPFAM" id="SSF53955">
    <property type="entry name" value="Lysozyme-like"/>
    <property type="match status" value="1"/>
</dbReference>
<dbReference type="SMART" id="SM00478">
    <property type="entry name" value="ENDO3c"/>
    <property type="match status" value="1"/>
</dbReference>
<dbReference type="GO" id="GO:0000270">
    <property type="term" value="P:peptidoglycan metabolic process"/>
    <property type="evidence" value="ECO:0007669"/>
    <property type="project" value="InterPro"/>
</dbReference>
<dbReference type="GO" id="GO:0034039">
    <property type="term" value="F:8-oxo-7,8-dihydroguanine DNA N-glycosylase activity"/>
    <property type="evidence" value="ECO:0007669"/>
    <property type="project" value="TreeGrafter"/>
</dbReference>
<dbReference type="GO" id="GO:0046872">
    <property type="term" value="F:metal ion binding"/>
    <property type="evidence" value="ECO:0007669"/>
    <property type="project" value="UniProtKB-KW"/>
</dbReference>
<evidence type="ECO:0000256" key="7">
    <source>
        <dbReference type="ARBA" id="ARBA00023014"/>
    </source>
</evidence>
<evidence type="ECO:0000256" key="6">
    <source>
        <dbReference type="ARBA" id="ARBA00023004"/>
    </source>
</evidence>
<evidence type="ECO:0000256" key="2">
    <source>
        <dbReference type="ARBA" id="ARBA00008343"/>
    </source>
</evidence>
<comment type="similarity">
    <text evidence="2">Belongs to the Nth/MutY family.</text>
</comment>
<dbReference type="Gene3D" id="1.10.340.30">
    <property type="entry name" value="Hypothetical protein, domain 2"/>
    <property type="match status" value="1"/>
</dbReference>
<sequence length="320" mass="37334">MLQQTQVKIVKPYFKKFVKKYPNIYELSRASLDHILYLWSGLGYYKRARNIYRTSQIIQNELNGKFPQDLSTLVKLPDFDFNNQYSNFSRKEPLLYGQVVDHHGIPIRHQWRANKFADYLLQKKLQTYHVNINQVWSIKIPLKFNRSNKRAHKYLNFIYKSAKKYNIDKSLILAIMEAESNFNPRAISNSKAVGLMQIVQNTAGKDVFKMQGKLGSPSKKILLNPEKNIDIGAAYLSLLRDTYLSAIINPISKKYAVIASYHGGVTAMLEVFSRNQIQAFQIINHLHPDDVYQLICKRHASLESRRYLFKVYHLEKAYHG</sequence>
<dbReference type="InterPro" id="IPR024570">
    <property type="entry name" value="Murein_transglycosylaseC_N"/>
</dbReference>
<name>A0A1A9Z104_GLOPL</name>
<dbReference type="InterPro" id="IPR011257">
    <property type="entry name" value="DNA_glycosylase"/>
</dbReference>
<evidence type="ECO:0000256" key="9">
    <source>
        <dbReference type="ARBA" id="ARBA00023295"/>
    </source>
</evidence>
<keyword evidence="12" id="KW-1185">Reference proteome</keyword>
<organism evidence="11 12">
    <name type="scientific">Glossina pallidipes</name>
    <name type="common">Tsetse fly</name>
    <dbReference type="NCBI Taxonomy" id="7398"/>
    <lineage>
        <taxon>Eukaryota</taxon>
        <taxon>Metazoa</taxon>
        <taxon>Ecdysozoa</taxon>
        <taxon>Arthropoda</taxon>
        <taxon>Hexapoda</taxon>
        <taxon>Insecta</taxon>
        <taxon>Pterygota</taxon>
        <taxon>Neoptera</taxon>
        <taxon>Endopterygota</taxon>
        <taxon>Diptera</taxon>
        <taxon>Brachycera</taxon>
        <taxon>Muscomorpha</taxon>
        <taxon>Hippoboscoidea</taxon>
        <taxon>Glossinidae</taxon>
        <taxon>Glossina</taxon>
    </lineage>
</organism>
<evidence type="ECO:0000313" key="11">
    <source>
        <dbReference type="EnsemblMetazoa" id="GPAI000641-PA"/>
    </source>
</evidence>
<keyword evidence="9" id="KW-0326">Glycosidase</keyword>
<dbReference type="AlphaFoldDB" id="A0A1A9Z104"/>
<reference evidence="11" key="2">
    <citation type="submission" date="2020-05" db="UniProtKB">
        <authorList>
            <consortium name="EnsemblMetazoa"/>
        </authorList>
    </citation>
    <scope>IDENTIFICATION</scope>
    <source>
        <strain evidence="11">IAEA</strain>
    </source>
</reference>
<dbReference type="GO" id="GO:0016020">
    <property type="term" value="C:membrane"/>
    <property type="evidence" value="ECO:0007669"/>
    <property type="project" value="InterPro"/>
</dbReference>
<evidence type="ECO:0000256" key="8">
    <source>
        <dbReference type="ARBA" id="ARBA00023204"/>
    </source>
</evidence>
<evidence type="ECO:0000313" key="12">
    <source>
        <dbReference type="Proteomes" id="UP000092445"/>
    </source>
</evidence>
<dbReference type="Pfam" id="PF01464">
    <property type="entry name" value="SLT"/>
    <property type="match status" value="1"/>
</dbReference>
<dbReference type="SUPFAM" id="SSF48150">
    <property type="entry name" value="DNA-glycosylase"/>
    <property type="match status" value="1"/>
</dbReference>
<proteinExistence type="inferred from homology"/>